<feature type="transmembrane region" description="Helical" evidence="1">
    <location>
        <begin position="71"/>
        <end position="95"/>
    </location>
</feature>
<feature type="transmembrane region" description="Helical" evidence="1">
    <location>
        <begin position="101"/>
        <end position="118"/>
    </location>
</feature>
<accession>A0A1G2QNV4</accession>
<feature type="transmembrane region" description="Helical" evidence="1">
    <location>
        <begin position="41"/>
        <end position="64"/>
    </location>
</feature>
<evidence type="ECO:0000313" key="3">
    <source>
        <dbReference type="Proteomes" id="UP000179245"/>
    </source>
</evidence>
<keyword evidence="1" id="KW-0812">Transmembrane</keyword>
<organism evidence="2 3">
    <name type="scientific">Candidatus Wildermuthbacteria bacterium GWA2_46_15</name>
    <dbReference type="NCBI Taxonomy" id="1802443"/>
    <lineage>
        <taxon>Bacteria</taxon>
        <taxon>Candidatus Wildermuthiibacteriota</taxon>
    </lineage>
</organism>
<feature type="transmembrane region" description="Helical" evidence="1">
    <location>
        <begin position="125"/>
        <end position="145"/>
    </location>
</feature>
<keyword evidence="1" id="KW-1133">Transmembrane helix</keyword>
<dbReference type="EMBL" id="MHTO01000019">
    <property type="protein sequence ID" value="OHA62156.1"/>
    <property type="molecule type" value="Genomic_DNA"/>
</dbReference>
<comment type="caution">
    <text evidence="2">The sequence shown here is derived from an EMBL/GenBank/DDBJ whole genome shotgun (WGS) entry which is preliminary data.</text>
</comment>
<proteinExistence type="predicted"/>
<name>A0A1G2QNV4_9BACT</name>
<evidence type="ECO:0000313" key="2">
    <source>
        <dbReference type="EMBL" id="OHA62156.1"/>
    </source>
</evidence>
<reference evidence="2 3" key="1">
    <citation type="journal article" date="2016" name="Nat. Commun.">
        <title>Thousands of microbial genomes shed light on interconnected biogeochemical processes in an aquifer system.</title>
        <authorList>
            <person name="Anantharaman K."/>
            <person name="Brown C.T."/>
            <person name="Hug L.A."/>
            <person name="Sharon I."/>
            <person name="Castelle C.J."/>
            <person name="Probst A.J."/>
            <person name="Thomas B.C."/>
            <person name="Singh A."/>
            <person name="Wilkins M.J."/>
            <person name="Karaoz U."/>
            <person name="Brodie E.L."/>
            <person name="Williams K.H."/>
            <person name="Hubbard S.S."/>
            <person name="Banfield J.F."/>
        </authorList>
    </citation>
    <scope>NUCLEOTIDE SEQUENCE [LARGE SCALE GENOMIC DNA]</scope>
</reference>
<protein>
    <submittedName>
        <fullName evidence="2">Uncharacterized protein</fullName>
    </submittedName>
</protein>
<sequence length="151" mass="16431">MIWFILILPLPFVGALALRFCAEYAIRRARATTPDWGQALIWAGSGAIALLSLILVSLVGMWFLKAGATGAGLVLGITAIGLISPELWVAISAWLRDPRHLPWLVVPFLLVGLVIFFLTNGSLAITLLSELLVLLVIGLGIGLMFRPFRRK</sequence>
<dbReference type="Proteomes" id="UP000179245">
    <property type="component" value="Unassembled WGS sequence"/>
</dbReference>
<gene>
    <name evidence="2" type="ORF">A2117_02095</name>
</gene>
<dbReference type="AlphaFoldDB" id="A0A1G2QNV4"/>
<evidence type="ECO:0000256" key="1">
    <source>
        <dbReference type="SAM" id="Phobius"/>
    </source>
</evidence>
<keyword evidence="1" id="KW-0472">Membrane</keyword>